<feature type="transmembrane region" description="Helical" evidence="1">
    <location>
        <begin position="109"/>
        <end position="127"/>
    </location>
</feature>
<organism evidence="2 3">
    <name type="scientific">Citrullus colocynthis</name>
    <name type="common">colocynth</name>
    <dbReference type="NCBI Taxonomy" id="252529"/>
    <lineage>
        <taxon>Eukaryota</taxon>
        <taxon>Viridiplantae</taxon>
        <taxon>Streptophyta</taxon>
        <taxon>Embryophyta</taxon>
        <taxon>Tracheophyta</taxon>
        <taxon>Spermatophyta</taxon>
        <taxon>Magnoliopsida</taxon>
        <taxon>eudicotyledons</taxon>
        <taxon>Gunneridae</taxon>
        <taxon>Pentapetalae</taxon>
        <taxon>rosids</taxon>
        <taxon>fabids</taxon>
        <taxon>Cucurbitales</taxon>
        <taxon>Cucurbitaceae</taxon>
        <taxon>Benincaseae</taxon>
        <taxon>Citrullus</taxon>
    </lineage>
</organism>
<dbReference type="Proteomes" id="UP001642487">
    <property type="component" value="Chromosome 1"/>
</dbReference>
<sequence length="129" mass="14921">MPPLRKTQIPPSATSVVRSSFQRSKEFEKIGMEFLPAVLGEEDLRWYSIALRKLVTELISGSRAREHRISEASTERNGETQRHFIPFFFLSLHFRLYICFLSSPWFSQNAIAVILFLATVLCCYGQNDF</sequence>
<evidence type="ECO:0000313" key="2">
    <source>
        <dbReference type="EMBL" id="CAK9310282.1"/>
    </source>
</evidence>
<dbReference type="EMBL" id="OZ021735">
    <property type="protein sequence ID" value="CAK9310282.1"/>
    <property type="molecule type" value="Genomic_DNA"/>
</dbReference>
<reference evidence="2 3" key="1">
    <citation type="submission" date="2024-03" db="EMBL/GenBank/DDBJ databases">
        <authorList>
            <person name="Gkanogiannis A."/>
            <person name="Becerra Lopez-Lavalle L."/>
        </authorList>
    </citation>
    <scope>NUCLEOTIDE SEQUENCE [LARGE SCALE GENOMIC DNA]</scope>
</reference>
<feature type="transmembrane region" description="Helical" evidence="1">
    <location>
        <begin position="84"/>
        <end position="103"/>
    </location>
</feature>
<keyword evidence="1" id="KW-0472">Membrane</keyword>
<keyword evidence="3" id="KW-1185">Reference proteome</keyword>
<gene>
    <name evidence="2" type="ORF">CITCOLO1_LOCUS1900</name>
</gene>
<evidence type="ECO:0000256" key="1">
    <source>
        <dbReference type="SAM" id="Phobius"/>
    </source>
</evidence>
<evidence type="ECO:0000313" key="3">
    <source>
        <dbReference type="Proteomes" id="UP001642487"/>
    </source>
</evidence>
<keyword evidence="1" id="KW-0812">Transmembrane</keyword>
<protein>
    <submittedName>
        <fullName evidence="2">Uncharacterized protein</fullName>
    </submittedName>
</protein>
<proteinExistence type="predicted"/>
<accession>A0ABP0XUR4</accession>
<name>A0ABP0XUR4_9ROSI</name>
<keyword evidence="1" id="KW-1133">Transmembrane helix</keyword>